<proteinExistence type="predicted"/>
<reference evidence="3" key="1">
    <citation type="journal article" date="2020" name="Microbiol. Resour. Announc.">
        <title>Draft Genome Sequences of Thiorhodococcus mannitoliphagus and Thiorhodococcus minor, Purple Sulfur Photosynthetic Bacteria in the Gammaproteobacterial Family Chromatiaceae.</title>
        <authorList>
            <person name="Aviles F.A."/>
            <person name="Meyer T.E."/>
            <person name="Kyndt J.A."/>
        </authorList>
    </citation>
    <scope>NUCLEOTIDE SEQUENCE [LARGE SCALE GENOMIC DNA]</scope>
    <source>
        <strain evidence="3">DSM 18266</strain>
    </source>
</reference>
<evidence type="ECO:0000256" key="1">
    <source>
        <dbReference type="SAM" id="Phobius"/>
    </source>
</evidence>
<dbReference type="Proteomes" id="UP000471640">
    <property type="component" value="Unassembled WGS sequence"/>
</dbReference>
<keyword evidence="3" id="KW-1185">Reference proteome</keyword>
<keyword evidence="1" id="KW-0812">Transmembrane</keyword>
<reference evidence="2 3" key="2">
    <citation type="submission" date="2020-02" db="EMBL/GenBank/DDBJ databases">
        <title>Genome sequences of Thiorhodococcus mannitoliphagus and Thiorhodococcus minor, purple sulfur photosynthetic bacteria in the gammaproteobacterial family, Chromatiaceae.</title>
        <authorList>
            <person name="Aviles F.A."/>
            <person name="Meyer T.E."/>
            <person name="Kyndt J.A."/>
        </authorList>
    </citation>
    <scope>NUCLEOTIDE SEQUENCE [LARGE SCALE GENOMIC DNA]</scope>
    <source>
        <strain evidence="2 3">DSM 18266</strain>
    </source>
</reference>
<dbReference type="SUPFAM" id="SSF48452">
    <property type="entry name" value="TPR-like"/>
    <property type="match status" value="1"/>
</dbReference>
<keyword evidence="1" id="KW-1133">Transmembrane helix</keyword>
<evidence type="ECO:0000313" key="2">
    <source>
        <dbReference type="EMBL" id="NEX21025.1"/>
    </source>
</evidence>
<gene>
    <name evidence="2" type="ORF">G3480_12000</name>
</gene>
<organism evidence="2 3">
    <name type="scientific">Thiorhodococcus mannitoliphagus</name>
    <dbReference type="NCBI Taxonomy" id="329406"/>
    <lineage>
        <taxon>Bacteria</taxon>
        <taxon>Pseudomonadati</taxon>
        <taxon>Pseudomonadota</taxon>
        <taxon>Gammaproteobacteria</taxon>
        <taxon>Chromatiales</taxon>
        <taxon>Chromatiaceae</taxon>
        <taxon>Thiorhodococcus</taxon>
    </lineage>
</organism>
<accession>A0A6P1DZS6</accession>
<dbReference type="InterPro" id="IPR011990">
    <property type="entry name" value="TPR-like_helical_dom_sf"/>
</dbReference>
<dbReference type="EMBL" id="JAAIJR010000043">
    <property type="protein sequence ID" value="NEX21025.1"/>
    <property type="molecule type" value="Genomic_DNA"/>
</dbReference>
<protein>
    <recommendedName>
        <fullName evidence="4">Tetratricopeptide repeat protein</fullName>
    </recommendedName>
</protein>
<evidence type="ECO:0000313" key="3">
    <source>
        <dbReference type="Proteomes" id="UP000471640"/>
    </source>
</evidence>
<feature type="transmembrane region" description="Helical" evidence="1">
    <location>
        <begin position="20"/>
        <end position="40"/>
    </location>
</feature>
<dbReference type="AlphaFoldDB" id="A0A6P1DZS6"/>
<keyword evidence="1" id="KW-0472">Membrane</keyword>
<comment type="caution">
    <text evidence="2">The sequence shown here is derived from an EMBL/GenBank/DDBJ whole genome shotgun (WGS) entry which is preliminary data.</text>
</comment>
<evidence type="ECO:0008006" key="4">
    <source>
        <dbReference type="Google" id="ProtNLM"/>
    </source>
</evidence>
<name>A0A6P1DZS6_9GAMM</name>
<dbReference type="Gene3D" id="1.25.40.10">
    <property type="entry name" value="Tetratricopeptide repeat domain"/>
    <property type="match status" value="1"/>
</dbReference>
<sequence>MASIGKPSANVPGDTRGRPLFAALSLLLAALALVCLWGLIAGAPQGDADGAGDALARQRALAQWEALWSDLAACGEAALRPELGDTSLRAAGDTVFMRYRNLWGQVDEDARHGLQMAALSSDPQRKLDLLRPLVSTADPLTGFRALLEMARVQLRLGALEPAREAAQRALAVPKVPPRIQADAHFILGVIAWEKQSLDTAETALGRAVAADPGFWDARQLRLLVLARQIGRPRQGVAACLDRTRQMILDLGALPVLAQDRTQFRDIADRFAAQGDLTNPAFALLAGLGYRWAGDTERARITLAGALTTGGRLPAECEQQIIEKADAWLDGQPTEDRP</sequence>